<evidence type="ECO:0000313" key="1">
    <source>
        <dbReference type="EMBL" id="EEQ92104.1"/>
    </source>
</evidence>
<dbReference type="Proteomes" id="UP000002039">
    <property type="component" value="Unassembled WGS sequence"/>
</dbReference>
<keyword evidence="2" id="KW-1185">Reference proteome</keyword>
<gene>
    <name evidence="1" type="ORF">BDCG_07224</name>
</gene>
<name>A0ABP2F501_AJEDR</name>
<sequence length="112" mass="12974">MTFRQQALDSEELYWVARLRHADTSLSLLNPYTWKLSQMDFWNEMLLTLDPGERLNDGAKLDQGLLDMGRLLRKDFLSYATSSRTPSRYGKRLMKTVRKTVLKMNAGSLDAN</sequence>
<organism evidence="1 2">
    <name type="scientific">Ajellomyces dermatitidis (strain ER-3 / ATCC MYA-2586)</name>
    <name type="common">Blastomyces dermatitidis</name>
    <dbReference type="NCBI Taxonomy" id="559297"/>
    <lineage>
        <taxon>Eukaryota</taxon>
        <taxon>Fungi</taxon>
        <taxon>Dikarya</taxon>
        <taxon>Ascomycota</taxon>
        <taxon>Pezizomycotina</taxon>
        <taxon>Eurotiomycetes</taxon>
        <taxon>Eurotiomycetidae</taxon>
        <taxon>Onygenales</taxon>
        <taxon>Ajellomycetaceae</taxon>
        <taxon>Blastomyces</taxon>
    </lineage>
</organism>
<reference evidence="2" key="1">
    <citation type="journal article" date="2015" name="PLoS Genet.">
        <title>The dynamic genome and transcriptome of the human fungal pathogen Blastomyces and close relative Emmonsia.</title>
        <authorList>
            <person name="Munoz J.F."/>
            <person name="Gauthier G.M."/>
            <person name="Desjardins C.A."/>
            <person name="Gallo J.E."/>
            <person name="Holder J."/>
            <person name="Sullivan T.D."/>
            <person name="Marty A.J."/>
            <person name="Carmen J.C."/>
            <person name="Chen Z."/>
            <person name="Ding L."/>
            <person name="Gujja S."/>
            <person name="Magrini V."/>
            <person name="Misas E."/>
            <person name="Mitreva M."/>
            <person name="Priest M."/>
            <person name="Saif S."/>
            <person name="Whiston E.A."/>
            <person name="Young S."/>
            <person name="Zeng Q."/>
            <person name="Goldman W.E."/>
            <person name="Mardis E.R."/>
            <person name="Taylor J.W."/>
            <person name="McEwen J.G."/>
            <person name="Clay O.K."/>
            <person name="Klein B.S."/>
            <person name="Cuomo C.A."/>
        </authorList>
    </citation>
    <scope>NUCLEOTIDE SEQUENCE [LARGE SCALE GENOMIC DNA]</scope>
    <source>
        <strain evidence="2">ER-3 / ATCC MYA-2586</strain>
    </source>
</reference>
<dbReference type="RefSeq" id="XP_045278505.1">
    <property type="nucleotide sequence ID" value="XM_045423021.1"/>
</dbReference>
<protein>
    <submittedName>
        <fullName evidence="1">Uncharacterized protein</fullName>
    </submittedName>
</protein>
<dbReference type="EMBL" id="EQ999980">
    <property type="protein sequence ID" value="EEQ92104.1"/>
    <property type="molecule type" value="Genomic_DNA"/>
</dbReference>
<dbReference type="GeneID" id="69028992"/>
<proteinExistence type="predicted"/>
<evidence type="ECO:0000313" key="2">
    <source>
        <dbReference type="Proteomes" id="UP000002039"/>
    </source>
</evidence>
<accession>A0ABP2F501</accession>